<protein>
    <recommendedName>
        <fullName evidence="8">Cytoplasmic dynein intermediate chain</fullName>
    </recommendedName>
</protein>
<feature type="region of interest" description="Disordered" evidence="5">
    <location>
        <begin position="176"/>
        <end position="198"/>
    </location>
</feature>
<feature type="compositionally biased region" description="Basic and acidic residues" evidence="5">
    <location>
        <begin position="176"/>
        <end position="194"/>
    </location>
</feature>
<dbReference type="EMBL" id="BACD03000001">
    <property type="protein sequence ID" value="GAO45952.1"/>
    <property type="molecule type" value="Genomic_DNA"/>
</dbReference>
<dbReference type="SUPFAM" id="SSF50978">
    <property type="entry name" value="WD40 repeat-like"/>
    <property type="match status" value="1"/>
</dbReference>
<evidence type="ECO:0000256" key="2">
    <source>
        <dbReference type="ARBA" id="ARBA00022490"/>
    </source>
</evidence>
<evidence type="ECO:0000256" key="1">
    <source>
        <dbReference type="ARBA" id="ARBA00004496"/>
    </source>
</evidence>
<evidence type="ECO:0000256" key="5">
    <source>
        <dbReference type="SAM" id="MobiDB-lite"/>
    </source>
</evidence>
<keyword evidence="2" id="KW-0963">Cytoplasm</keyword>
<organism evidence="6 7">
    <name type="scientific">Saitoella complicata (strain BCRC 22490 / CBS 7301 / JCM 7358 / NBRC 10748 / NRRL Y-17804)</name>
    <dbReference type="NCBI Taxonomy" id="698492"/>
    <lineage>
        <taxon>Eukaryota</taxon>
        <taxon>Fungi</taxon>
        <taxon>Dikarya</taxon>
        <taxon>Ascomycota</taxon>
        <taxon>Taphrinomycotina</taxon>
        <taxon>Taphrinomycotina incertae sedis</taxon>
        <taxon>Saitoella</taxon>
    </lineage>
</organism>
<dbReference type="STRING" id="698492.A0A0E9N7R5"/>
<name>A0A0E9N7R5_SAICN</name>
<sequence length="672" mass="71108">MSTTEARRKAELEAKRAKLAELKRAKAERSSAFAALQAQPPAGTAGSHSSGPSPPPTRDRTEIDNLVSSLLGDRPRTSASTSSHSSGVPATPTQTDSAPRPQSSSASLGLATAPLVTILDVAPPVVKEVVTYSKEVQTMEVCVGSYEEGEQRDMVGRETEEELRARIRVEVEEEQRRLAKEDQGEQQLQKRDVEATPELTEPELDNLRTAPSLASFLDRSTRVLSRALAEENYDILKDYSASLTPTNTDTESSTLTQIHQFYDTSRGRGRAVTALDFCTQHPELVLASYTKGSGTVATSTAPGLIQIFNSYADPGVAEYSFTAPSDILSAQFSPFDPHIVVGGLYSGQIMLWDLRAGERAVLRSPLTTTSSSTSTGLLGHSSPVYATSIIGTQNAASLISVSTDGHFCAWSLDQLSAPLESLPLISPLNHTEIAPTCLAFHPRDPTAFVVGTEEGGVWGCARYDRAGGAGAKAGVRGWVGGHGGGAMVTGVGWHPGRGMGMGVGVGELGEVVVSCGLDWSVKIWRGQNANANVSTNGKSVGQASAKVREEEAALTYLREEIVYDVAWHPTRPSIFATVDGSGALDIFDIVRDQEISVARATLIPHPSTSTNARSRSLNKVRWETGSGDGRRVAVGGLGGVVSVFDVGKELGGEGGGLEEAGAVKRILGGGRR</sequence>
<comment type="subcellular location">
    <subcellularLocation>
        <location evidence="1">Cytoplasm</location>
    </subcellularLocation>
</comment>
<comment type="caution">
    <text evidence="6">The sequence shown here is derived from an EMBL/GenBank/DDBJ whole genome shotgun (WGS) entry which is preliminary data.</text>
</comment>
<dbReference type="InterPro" id="IPR036322">
    <property type="entry name" value="WD40_repeat_dom_sf"/>
</dbReference>
<dbReference type="Pfam" id="PF00400">
    <property type="entry name" value="WD40"/>
    <property type="match status" value="1"/>
</dbReference>
<feature type="compositionally biased region" description="Low complexity" evidence="5">
    <location>
        <begin position="40"/>
        <end position="51"/>
    </location>
</feature>
<evidence type="ECO:0000256" key="3">
    <source>
        <dbReference type="ARBA" id="ARBA00022574"/>
    </source>
</evidence>
<evidence type="ECO:0008006" key="8">
    <source>
        <dbReference type="Google" id="ProtNLM"/>
    </source>
</evidence>
<dbReference type="OMA" id="MHDRPEY"/>
<dbReference type="Proteomes" id="UP000033140">
    <property type="component" value="Unassembled WGS sequence"/>
</dbReference>
<dbReference type="SMART" id="SM00320">
    <property type="entry name" value="WD40"/>
    <property type="match status" value="7"/>
</dbReference>
<reference evidence="6 7" key="2">
    <citation type="journal article" date="2014" name="J. Gen. Appl. Microbiol.">
        <title>The early diverging ascomycetous budding yeast Saitoella complicata has three histone deacetylases belonging to the Clr6, Hos2, and Rpd3 lineages.</title>
        <authorList>
            <person name="Nishida H."/>
            <person name="Matsumoto T."/>
            <person name="Kondo S."/>
            <person name="Hamamoto M."/>
            <person name="Yoshikawa H."/>
        </authorList>
    </citation>
    <scope>NUCLEOTIDE SEQUENCE [LARGE SCALE GENOMIC DNA]</scope>
    <source>
        <strain evidence="6 7">NRRL Y-17804</strain>
    </source>
</reference>
<reference evidence="6 7" key="3">
    <citation type="journal article" date="2015" name="Genome Announc.">
        <title>Draft Genome Sequence of the Archiascomycetous Yeast Saitoella complicata.</title>
        <authorList>
            <person name="Yamauchi K."/>
            <person name="Kondo S."/>
            <person name="Hamamoto M."/>
            <person name="Takahashi Y."/>
            <person name="Ogura Y."/>
            <person name="Hayashi T."/>
            <person name="Nishida H."/>
        </authorList>
    </citation>
    <scope>NUCLEOTIDE SEQUENCE [LARGE SCALE GENOMIC DNA]</scope>
    <source>
        <strain evidence="6 7">NRRL Y-17804</strain>
    </source>
</reference>
<dbReference type="PANTHER" id="PTHR12442">
    <property type="entry name" value="DYNEIN INTERMEDIATE CHAIN"/>
    <property type="match status" value="1"/>
</dbReference>
<dbReference type="Gene3D" id="2.130.10.10">
    <property type="entry name" value="YVTN repeat-like/Quinoprotein amine dehydrogenase"/>
    <property type="match status" value="2"/>
</dbReference>
<proteinExistence type="predicted"/>
<dbReference type="GO" id="GO:0005737">
    <property type="term" value="C:cytoplasm"/>
    <property type="evidence" value="ECO:0007669"/>
    <property type="project" value="UniProtKB-SubCell"/>
</dbReference>
<feature type="compositionally biased region" description="Polar residues" evidence="5">
    <location>
        <begin position="91"/>
        <end position="106"/>
    </location>
</feature>
<keyword evidence="7" id="KW-1185">Reference proteome</keyword>
<reference evidence="6 7" key="1">
    <citation type="journal article" date="2011" name="J. Gen. Appl. Microbiol.">
        <title>Draft genome sequencing of the enigmatic yeast Saitoella complicata.</title>
        <authorList>
            <person name="Nishida H."/>
            <person name="Hamamoto M."/>
            <person name="Sugiyama J."/>
        </authorList>
    </citation>
    <scope>NUCLEOTIDE SEQUENCE [LARGE SCALE GENOMIC DNA]</scope>
    <source>
        <strain evidence="6 7">NRRL Y-17804</strain>
    </source>
</reference>
<evidence type="ECO:0000313" key="7">
    <source>
        <dbReference type="Proteomes" id="UP000033140"/>
    </source>
</evidence>
<dbReference type="InterPro" id="IPR015943">
    <property type="entry name" value="WD40/YVTN_repeat-like_dom_sf"/>
</dbReference>
<keyword evidence="4" id="KW-0677">Repeat</keyword>
<keyword evidence="3" id="KW-0853">WD repeat</keyword>
<dbReference type="AlphaFoldDB" id="A0A0E9N7R5"/>
<dbReference type="InterPro" id="IPR050687">
    <property type="entry name" value="Dynein_IC"/>
</dbReference>
<feature type="compositionally biased region" description="Low complexity" evidence="5">
    <location>
        <begin position="77"/>
        <end position="86"/>
    </location>
</feature>
<evidence type="ECO:0000256" key="4">
    <source>
        <dbReference type="ARBA" id="ARBA00022737"/>
    </source>
</evidence>
<dbReference type="GO" id="GO:0045503">
    <property type="term" value="F:dynein light chain binding"/>
    <property type="evidence" value="ECO:0007669"/>
    <property type="project" value="TreeGrafter"/>
</dbReference>
<dbReference type="GO" id="GO:0005868">
    <property type="term" value="C:cytoplasmic dynein complex"/>
    <property type="evidence" value="ECO:0007669"/>
    <property type="project" value="TreeGrafter"/>
</dbReference>
<accession>A0A0E9N7R5</accession>
<dbReference type="GO" id="GO:0010970">
    <property type="term" value="P:transport along microtubule"/>
    <property type="evidence" value="ECO:0007669"/>
    <property type="project" value="TreeGrafter"/>
</dbReference>
<dbReference type="PANTHER" id="PTHR12442:SF22">
    <property type="entry name" value="CYTOPLASMIC DYNEIN 1 INTERMEDIATE CHAIN-RELATED"/>
    <property type="match status" value="1"/>
</dbReference>
<gene>
    <name evidence="6" type="ORF">G7K_0197-t1</name>
</gene>
<evidence type="ECO:0000313" key="6">
    <source>
        <dbReference type="EMBL" id="GAO45952.1"/>
    </source>
</evidence>
<feature type="region of interest" description="Disordered" evidence="5">
    <location>
        <begin position="22"/>
        <end position="106"/>
    </location>
</feature>
<dbReference type="GO" id="GO:0045504">
    <property type="term" value="F:dynein heavy chain binding"/>
    <property type="evidence" value="ECO:0007669"/>
    <property type="project" value="TreeGrafter"/>
</dbReference>
<dbReference type="InterPro" id="IPR001680">
    <property type="entry name" value="WD40_rpt"/>
</dbReference>